<keyword evidence="1" id="KW-1133">Transmembrane helix</keyword>
<keyword evidence="1" id="KW-0472">Membrane</keyword>
<name>A0A2P2IRZ9_RHIMU</name>
<evidence type="ECO:0000256" key="1">
    <source>
        <dbReference type="SAM" id="Phobius"/>
    </source>
</evidence>
<evidence type="ECO:0000313" key="2">
    <source>
        <dbReference type="EMBL" id="MBW84002.1"/>
    </source>
</evidence>
<feature type="transmembrane region" description="Helical" evidence="1">
    <location>
        <begin position="35"/>
        <end position="57"/>
    </location>
</feature>
<organism evidence="2">
    <name type="scientific">Rhizophora mucronata</name>
    <name type="common">Asiatic mangrove</name>
    <dbReference type="NCBI Taxonomy" id="61149"/>
    <lineage>
        <taxon>Eukaryota</taxon>
        <taxon>Viridiplantae</taxon>
        <taxon>Streptophyta</taxon>
        <taxon>Embryophyta</taxon>
        <taxon>Tracheophyta</taxon>
        <taxon>Spermatophyta</taxon>
        <taxon>Magnoliopsida</taxon>
        <taxon>eudicotyledons</taxon>
        <taxon>Gunneridae</taxon>
        <taxon>Pentapetalae</taxon>
        <taxon>rosids</taxon>
        <taxon>fabids</taxon>
        <taxon>Malpighiales</taxon>
        <taxon>Rhizophoraceae</taxon>
        <taxon>Rhizophora</taxon>
    </lineage>
</organism>
<protein>
    <submittedName>
        <fullName evidence="2">Uncharacterized protein</fullName>
    </submittedName>
</protein>
<dbReference type="EMBL" id="GGEC01003519">
    <property type="protein sequence ID" value="MBW84002.1"/>
    <property type="molecule type" value="Transcribed_RNA"/>
</dbReference>
<proteinExistence type="predicted"/>
<reference evidence="2" key="1">
    <citation type="submission" date="2018-02" db="EMBL/GenBank/DDBJ databases">
        <title>Rhizophora mucronata_Transcriptome.</title>
        <authorList>
            <person name="Meera S.P."/>
            <person name="Sreeshan A."/>
            <person name="Augustine A."/>
        </authorList>
    </citation>
    <scope>NUCLEOTIDE SEQUENCE</scope>
    <source>
        <tissue evidence="2">Leaf</tissue>
    </source>
</reference>
<dbReference type="AlphaFoldDB" id="A0A2P2IRZ9"/>
<sequence length="73" mass="8868">MAVDYFLVIFTILLLARLKWGGVCSFQCILKFKYQILLQILNLIVTRLLWHMVYLITNKHYIKRNRKHLCHTF</sequence>
<keyword evidence="1" id="KW-0812">Transmembrane</keyword>
<accession>A0A2P2IRZ9</accession>